<sequence>MASQDARLSKFEADFKQQQSEMTNKIDTVLKAITDRIAGALPSDTVKNPKLSTSPVLSAPWLRKKSKKERAALEDTTPLHALKNEKDMPCWSRKDITVLEERNVSGGRHDLFHLVLRSQGDYDRGCKKSSDLEDGFYKDTIKLGPEYLTRMDDEGEVTAFFRLTNKIACKKFLIKNEEEIFTDAGDGVRIYPDGVATPAMLYLMRRSLKVLRKFHWMILGGRFNQLSHVSSLLLSKPGEY</sequence>
<evidence type="ECO:0000313" key="1">
    <source>
        <dbReference type="EMBL" id="GJS68786.1"/>
    </source>
</evidence>
<reference evidence="1" key="2">
    <citation type="submission" date="2022-01" db="EMBL/GenBank/DDBJ databases">
        <authorList>
            <person name="Yamashiro T."/>
            <person name="Shiraishi A."/>
            <person name="Satake H."/>
            <person name="Nakayama K."/>
        </authorList>
    </citation>
    <scope>NUCLEOTIDE SEQUENCE</scope>
</reference>
<protein>
    <submittedName>
        <fullName evidence="1">Uncharacterized protein</fullName>
    </submittedName>
</protein>
<dbReference type="Proteomes" id="UP001151760">
    <property type="component" value="Unassembled WGS sequence"/>
</dbReference>
<dbReference type="EMBL" id="BQNB010009815">
    <property type="protein sequence ID" value="GJS68786.1"/>
    <property type="molecule type" value="Genomic_DNA"/>
</dbReference>
<reference evidence="1" key="1">
    <citation type="journal article" date="2022" name="Int. J. Mol. Sci.">
        <title>Draft Genome of Tanacetum Coccineum: Genomic Comparison of Closely Related Tanacetum-Family Plants.</title>
        <authorList>
            <person name="Yamashiro T."/>
            <person name="Shiraishi A."/>
            <person name="Nakayama K."/>
            <person name="Satake H."/>
        </authorList>
    </citation>
    <scope>NUCLEOTIDE SEQUENCE</scope>
</reference>
<gene>
    <name evidence="1" type="ORF">Tco_0683351</name>
</gene>
<name>A0ABQ4XUA9_9ASTR</name>
<keyword evidence="2" id="KW-1185">Reference proteome</keyword>
<organism evidence="1 2">
    <name type="scientific">Tanacetum coccineum</name>
    <dbReference type="NCBI Taxonomy" id="301880"/>
    <lineage>
        <taxon>Eukaryota</taxon>
        <taxon>Viridiplantae</taxon>
        <taxon>Streptophyta</taxon>
        <taxon>Embryophyta</taxon>
        <taxon>Tracheophyta</taxon>
        <taxon>Spermatophyta</taxon>
        <taxon>Magnoliopsida</taxon>
        <taxon>eudicotyledons</taxon>
        <taxon>Gunneridae</taxon>
        <taxon>Pentapetalae</taxon>
        <taxon>asterids</taxon>
        <taxon>campanulids</taxon>
        <taxon>Asterales</taxon>
        <taxon>Asteraceae</taxon>
        <taxon>Asteroideae</taxon>
        <taxon>Anthemideae</taxon>
        <taxon>Anthemidinae</taxon>
        <taxon>Tanacetum</taxon>
    </lineage>
</organism>
<accession>A0ABQ4XUA9</accession>
<proteinExistence type="predicted"/>
<comment type="caution">
    <text evidence="1">The sequence shown here is derived from an EMBL/GenBank/DDBJ whole genome shotgun (WGS) entry which is preliminary data.</text>
</comment>
<evidence type="ECO:0000313" key="2">
    <source>
        <dbReference type="Proteomes" id="UP001151760"/>
    </source>
</evidence>